<feature type="compositionally biased region" description="Low complexity" evidence="2">
    <location>
        <begin position="1515"/>
        <end position="1549"/>
    </location>
</feature>
<dbReference type="Gene3D" id="1.10.225.10">
    <property type="entry name" value="Saposin-like"/>
    <property type="match status" value="1"/>
</dbReference>
<evidence type="ECO:0000256" key="3">
    <source>
        <dbReference type="SAM" id="Phobius"/>
    </source>
</evidence>
<dbReference type="EMBL" id="BNCQ01000052">
    <property type="protein sequence ID" value="GIM13822.1"/>
    <property type="molecule type" value="Genomic_DNA"/>
</dbReference>
<proteinExistence type="predicted"/>
<organism evidence="6 8">
    <name type="scientific">Volvox reticuliferus</name>
    <dbReference type="NCBI Taxonomy" id="1737510"/>
    <lineage>
        <taxon>Eukaryota</taxon>
        <taxon>Viridiplantae</taxon>
        <taxon>Chlorophyta</taxon>
        <taxon>core chlorophytes</taxon>
        <taxon>Chlorophyceae</taxon>
        <taxon>CS clade</taxon>
        <taxon>Chlamydomonadales</taxon>
        <taxon>Volvocaceae</taxon>
        <taxon>Volvox</taxon>
    </lineage>
</organism>
<keyword evidence="4" id="KW-0732">Signal</keyword>
<protein>
    <recommendedName>
        <fullName evidence="5">Saposin B-type domain-containing protein</fullName>
    </recommendedName>
</protein>
<evidence type="ECO:0000313" key="6">
    <source>
        <dbReference type="EMBL" id="GIL88894.1"/>
    </source>
</evidence>
<evidence type="ECO:0000313" key="8">
    <source>
        <dbReference type="Proteomes" id="UP000747110"/>
    </source>
</evidence>
<feature type="compositionally biased region" description="Polar residues" evidence="2">
    <location>
        <begin position="1570"/>
        <end position="1587"/>
    </location>
</feature>
<comment type="caution">
    <text evidence="6">The sequence shown here is derived from an EMBL/GenBank/DDBJ whole genome shotgun (WGS) entry which is preliminary data.</text>
</comment>
<evidence type="ECO:0000259" key="5">
    <source>
        <dbReference type="PROSITE" id="PS50015"/>
    </source>
</evidence>
<dbReference type="InterPro" id="IPR008139">
    <property type="entry name" value="SaposinB_dom"/>
</dbReference>
<dbReference type="OrthoDB" id="540623at2759"/>
<dbReference type="EMBL" id="BNCP01000047">
    <property type="protein sequence ID" value="GIL88894.1"/>
    <property type="molecule type" value="Genomic_DNA"/>
</dbReference>
<name>A0A8J4FY22_9CHLO</name>
<feature type="chain" id="PRO_5035391337" description="Saposin B-type domain-containing protein" evidence="4">
    <location>
        <begin position="33"/>
        <end position="1587"/>
    </location>
</feature>
<keyword evidence="8" id="KW-1185">Reference proteome</keyword>
<keyword evidence="1" id="KW-1015">Disulfide bond</keyword>
<keyword evidence="3" id="KW-1133">Transmembrane helix</keyword>
<dbReference type="Proteomes" id="UP000747110">
    <property type="component" value="Unassembled WGS sequence"/>
</dbReference>
<evidence type="ECO:0000256" key="1">
    <source>
        <dbReference type="ARBA" id="ARBA00023157"/>
    </source>
</evidence>
<reference evidence="6" key="1">
    <citation type="journal article" date="2021" name="Proc. Natl. Acad. Sci. U.S.A.">
        <title>Three genomes in the algal genus Volvox reveal the fate of a haploid sex-determining region after a transition to homothallism.</title>
        <authorList>
            <person name="Yamamoto K."/>
            <person name="Hamaji T."/>
            <person name="Kawai-Toyooka H."/>
            <person name="Matsuzaki R."/>
            <person name="Takahashi F."/>
            <person name="Nishimura Y."/>
            <person name="Kawachi M."/>
            <person name="Noguchi H."/>
            <person name="Minakuchi Y."/>
            <person name="Umen J.G."/>
            <person name="Toyoda A."/>
            <person name="Nozaki H."/>
        </authorList>
    </citation>
    <scope>NUCLEOTIDE SEQUENCE</scope>
    <source>
        <strain evidence="7">NIES-3785</strain>
        <strain evidence="6">NIES-3786</strain>
    </source>
</reference>
<gene>
    <name evidence="6" type="ORF">Vretifemale_16823</name>
    <name evidence="7" type="ORF">Vretimale_16895</name>
</gene>
<keyword evidence="3" id="KW-0472">Membrane</keyword>
<evidence type="ECO:0000256" key="2">
    <source>
        <dbReference type="SAM" id="MobiDB-lite"/>
    </source>
</evidence>
<dbReference type="PROSITE" id="PS50015">
    <property type="entry name" value="SAP_B"/>
    <property type="match status" value="1"/>
</dbReference>
<feature type="region of interest" description="Disordered" evidence="2">
    <location>
        <begin position="1515"/>
        <end position="1587"/>
    </location>
</feature>
<feature type="domain" description="Saposin B-type" evidence="5">
    <location>
        <begin position="113"/>
        <end position="199"/>
    </location>
</feature>
<keyword evidence="3" id="KW-0812">Transmembrane</keyword>
<dbReference type="Proteomes" id="UP000722791">
    <property type="component" value="Unassembled WGS sequence"/>
</dbReference>
<dbReference type="Pfam" id="PF02010">
    <property type="entry name" value="REJ"/>
    <property type="match status" value="1"/>
</dbReference>
<feature type="compositionally biased region" description="Polar residues" evidence="2">
    <location>
        <begin position="1244"/>
        <end position="1262"/>
    </location>
</feature>
<evidence type="ECO:0000313" key="7">
    <source>
        <dbReference type="EMBL" id="GIM13822.1"/>
    </source>
</evidence>
<accession>A0A8J4FY22</accession>
<feature type="transmembrane region" description="Helical" evidence="3">
    <location>
        <begin position="1473"/>
        <end position="1497"/>
    </location>
</feature>
<feature type="signal peptide" evidence="4">
    <location>
        <begin position="1"/>
        <end position="32"/>
    </location>
</feature>
<sequence length="1587" mass="164414">MTMVQASRTPMAVRVFWNAFFLVYLAITQGRAGSAQQFSTHRLMVASSWTIENQPTEEYPVVPTAPPPVAPSGRFLLSSAHVPSYPAVYVASTPLAPPPSPPPPRPAEPPFPPSNPCVDCQLCLDKLQDVARLALANVRPSNNSDVTARFFKDVCDRLPAAYTTGCTRVASDIAQAVGNFLAARPAAMCSQLGACKTSLSCPNLHATLPSGAVLNSTLDRCTLQGVANGTIVTLPSVNRTSNACRYQADCTTAGDVCFMGESGRPPQECFCADGRDTCYNLGTCTPFCSLPSTTRQLGRLNAGAQPCTPSSDTCGDGKRCVSLQGCKMWNCSVNALVSSTCEGRCMPLELKVIKAQLVNSGAGVDLTLNAYATKLINTPCENIFDDATVRLLGGAQCTTTNDNLYVRLPATATIKPGDLMVLRSSGSSLTAQVDSSVTFSGNATLQVCSSCALPNPVIVGPSAIEPPCGGDDLVNAAGAVPPSFDASLSSHPSGRTAWTNVVWSLSETGGVAAGRDILRAVVNRTNSITNPNDRLKLKLTLNESTNLPQGQGYTISVTLTSWLNTTRSVSWSFNKGGDSSPPSVKVVGPAVQQFLLSSGLRVGAEAGQVCGGKAVNWLWNSTWVGWSGGGVVLQQLFLSPPLMAKHGTEIKLRIYASFDGSSTSSYDEVTMIGLGSKPIARIRGRAGKVSKTGTLVFNATSSRDPDTTPEMQQLEFSWDCRREDYPNPCFTGTEQGDWDTTPGVWQIPASLLTAGIRHTITVTVNKVVPIGTSALTSSTSMQFEVAEAGSFPTGTLSRMCSPDQCAKPHNTADDLAIMLAMDAGFSTGITVIWASEDVPSIATLKAVQKANGAFFLTVPSAILPTNLDEISISAKMTSKDGATGLAFLKVSLDAPPFCTLNAANPSKCLEVVLANKQYPQAVATISAIEWSDYVDGTELTYEFGTVNGSKVNLQQLGSTTTATLLGLFYGNVTLYGCAVDSSGGRTCASVTVQIDAPPKDFDAGQALSKVNLTDVAKSNSKAKLFGAANLCGGLFRWFSRIFLFGHHRRLGRMLQATDNTAIVSSQTIELINGIMAATNLKDLDQVKLAFSSVANTANNAANLLTAEAAEIVIAALEKLITSLSSSSDAGAVSTTTATQTCSILASAMPSTLNQSSAIQWLGGVINRTANAAVGLGKQATPGSFLSAGTDGVYLSAGALALTGDSFASATVRSGPSAGATVGVRRRSTQELVLSQIESQAYPQFQQGSSARRLQQAGSSSSKPMLVDAGADDVLDSNSGEGLSEDALPYSRRSLAGTSADAEAALTFSGSGAVDASTCSLGLMHVTQVKGSTAAADVLKLALGSQLPSSIVLASGMVDVTWKYMSSGLPGPTLDGTNSYITLKIPVTANYDDAKVKACLQYDTSTNTIKGSLPSLTASAAPALFVGYDGTTGLITCNITAPGTYIVGLGNPPAAKEEKTTLPPEEEKSSNKRAIIGGVVGGVGGAIVIAIVVALIIIHRRKKQSVVASSSTAAAVGGASASSPGASNSGGYPVKPSAASGPSAVAPIAADGQPQGNGLNRGAGDFELPNTPGNKSGSTTAQIPVPSQ</sequence>
<dbReference type="InterPro" id="IPR002859">
    <property type="entry name" value="PKD/REJ-like"/>
</dbReference>
<feature type="region of interest" description="Disordered" evidence="2">
    <location>
        <begin position="1244"/>
        <end position="1270"/>
    </location>
</feature>
<evidence type="ECO:0000256" key="4">
    <source>
        <dbReference type="SAM" id="SignalP"/>
    </source>
</evidence>